<sequence length="90" mass="10278">MIPSTSHPADTPYHPTINHFATYYTISPYNNCIPFYQHILIIIVPQTTYTTLPSAVDHYMVTFTLPSYHDIAQPSLPPQLPLPQLYDPFS</sequence>
<dbReference type="EMBL" id="JAVFWL010000003">
    <property type="protein sequence ID" value="KAK6741773.1"/>
    <property type="molecule type" value="Genomic_DNA"/>
</dbReference>
<comment type="caution">
    <text evidence="1">The sequence shown here is derived from an EMBL/GenBank/DDBJ whole genome shotgun (WGS) entry which is preliminary data.</text>
</comment>
<protein>
    <submittedName>
        <fullName evidence="1">Uncharacterized protein</fullName>
    </submittedName>
</protein>
<organism evidence="1 2">
    <name type="scientific">Necator americanus</name>
    <name type="common">Human hookworm</name>
    <dbReference type="NCBI Taxonomy" id="51031"/>
    <lineage>
        <taxon>Eukaryota</taxon>
        <taxon>Metazoa</taxon>
        <taxon>Ecdysozoa</taxon>
        <taxon>Nematoda</taxon>
        <taxon>Chromadorea</taxon>
        <taxon>Rhabditida</taxon>
        <taxon>Rhabditina</taxon>
        <taxon>Rhabditomorpha</taxon>
        <taxon>Strongyloidea</taxon>
        <taxon>Ancylostomatidae</taxon>
        <taxon>Bunostominae</taxon>
        <taxon>Necator</taxon>
    </lineage>
</organism>
<dbReference type="Proteomes" id="UP001303046">
    <property type="component" value="Unassembled WGS sequence"/>
</dbReference>
<reference evidence="1 2" key="1">
    <citation type="submission" date="2023-08" db="EMBL/GenBank/DDBJ databases">
        <title>A Necator americanus chromosomal reference genome.</title>
        <authorList>
            <person name="Ilik V."/>
            <person name="Petrzelkova K.J."/>
            <person name="Pardy F."/>
            <person name="Fuh T."/>
            <person name="Niatou-Singa F.S."/>
            <person name="Gouil Q."/>
            <person name="Baker L."/>
            <person name="Ritchie M.E."/>
            <person name="Jex A.R."/>
            <person name="Gazzola D."/>
            <person name="Li H."/>
            <person name="Toshio Fujiwara R."/>
            <person name="Zhan B."/>
            <person name="Aroian R.V."/>
            <person name="Pafco B."/>
            <person name="Schwarz E.M."/>
        </authorList>
    </citation>
    <scope>NUCLEOTIDE SEQUENCE [LARGE SCALE GENOMIC DNA]</scope>
    <source>
        <strain evidence="1 2">Aroian</strain>
        <tissue evidence="1">Whole animal</tissue>
    </source>
</reference>
<accession>A0ABR1CVR7</accession>
<gene>
    <name evidence="1" type="primary">Necator_chrIII.g10331</name>
    <name evidence="1" type="ORF">RB195_009566</name>
</gene>
<evidence type="ECO:0000313" key="1">
    <source>
        <dbReference type="EMBL" id="KAK6741773.1"/>
    </source>
</evidence>
<proteinExistence type="predicted"/>
<name>A0ABR1CVR7_NECAM</name>
<evidence type="ECO:0000313" key="2">
    <source>
        <dbReference type="Proteomes" id="UP001303046"/>
    </source>
</evidence>
<keyword evidence="2" id="KW-1185">Reference proteome</keyword>